<dbReference type="Gene3D" id="2.30.42.10">
    <property type="match status" value="1"/>
</dbReference>
<dbReference type="GO" id="GO:0004252">
    <property type="term" value="F:serine-type endopeptidase activity"/>
    <property type="evidence" value="ECO:0007669"/>
    <property type="project" value="InterPro"/>
</dbReference>
<dbReference type="PANTHER" id="PTHR43343:SF3">
    <property type="entry name" value="PROTEASE DO-LIKE 8, CHLOROPLASTIC"/>
    <property type="match status" value="1"/>
</dbReference>
<dbReference type="OrthoDB" id="9807133at2"/>
<dbReference type="InParanoid" id="W0REX2"/>
<dbReference type="KEGG" id="gba:J421_1455"/>
<dbReference type="PANTHER" id="PTHR43343">
    <property type="entry name" value="PEPTIDASE S12"/>
    <property type="match status" value="1"/>
</dbReference>
<evidence type="ECO:0000313" key="4">
    <source>
        <dbReference type="EMBL" id="AHG88992.1"/>
    </source>
</evidence>
<dbReference type="AlphaFoldDB" id="W0REX2"/>
<dbReference type="EMBL" id="CP007128">
    <property type="protein sequence ID" value="AHG88992.1"/>
    <property type="molecule type" value="Genomic_DNA"/>
</dbReference>
<protein>
    <submittedName>
        <fullName evidence="4">PDZ/DHR/GLGF domain protein</fullName>
    </submittedName>
</protein>
<keyword evidence="2" id="KW-0378">Hydrolase</keyword>
<dbReference type="InterPro" id="IPR051201">
    <property type="entry name" value="Chloro_Bact_Ser_Proteases"/>
</dbReference>
<dbReference type="InterPro" id="IPR001478">
    <property type="entry name" value="PDZ"/>
</dbReference>
<feature type="domain" description="PDZ" evidence="3">
    <location>
        <begin position="207"/>
        <end position="289"/>
    </location>
</feature>
<organism evidence="4 5">
    <name type="scientific">Gemmatirosa kalamazoonensis</name>
    <dbReference type="NCBI Taxonomy" id="861299"/>
    <lineage>
        <taxon>Bacteria</taxon>
        <taxon>Pseudomonadati</taxon>
        <taxon>Gemmatimonadota</taxon>
        <taxon>Gemmatimonadia</taxon>
        <taxon>Gemmatimonadales</taxon>
        <taxon>Gemmatimonadaceae</taxon>
        <taxon>Gemmatirosa</taxon>
    </lineage>
</organism>
<dbReference type="eggNOG" id="COG0265">
    <property type="taxonomic scope" value="Bacteria"/>
</dbReference>
<evidence type="ECO:0000259" key="3">
    <source>
        <dbReference type="SMART" id="SM00228"/>
    </source>
</evidence>
<sequence>MSILSTAEIQQDLATIGAALRDVTVVVRGGHPRRSRSPDAQGSGIVWEPGLVVTNAHVATETTLSVELPDRAAVPATLVARDPRRDLAVLRVDPGELGARHTATIGDPDRLRPGELVVALGHPLGVPHSLALGVVHTVGKASWQGERATTPALIHTDIRLAPGNSGGPLADVRGRVLGVNAMIAGGLGVAISATEVRHLLLAAEPRPRLGATLREVTVRVGARGERDERLGLLVMETSAGGTAARAGLVQGDVLLGHAGRPFRSPDDLLALLHDAGPGGTLRLDVGRGGARLSLEVTLGAAVGAERRAA</sequence>
<dbReference type="InterPro" id="IPR036034">
    <property type="entry name" value="PDZ_sf"/>
</dbReference>
<dbReference type="SMART" id="SM00228">
    <property type="entry name" value="PDZ"/>
    <property type="match status" value="1"/>
</dbReference>
<keyword evidence="1" id="KW-0645">Protease</keyword>
<dbReference type="PRINTS" id="PR00834">
    <property type="entry name" value="PROTEASES2C"/>
</dbReference>
<dbReference type="HOGENOM" id="CLU_020120_2_2_0"/>
<evidence type="ECO:0000256" key="1">
    <source>
        <dbReference type="ARBA" id="ARBA00022670"/>
    </source>
</evidence>
<accession>W0REX2</accession>
<evidence type="ECO:0000256" key="2">
    <source>
        <dbReference type="ARBA" id="ARBA00022801"/>
    </source>
</evidence>
<dbReference type="Pfam" id="PF13365">
    <property type="entry name" value="Trypsin_2"/>
    <property type="match status" value="1"/>
</dbReference>
<name>W0REX2_9BACT</name>
<dbReference type="InterPro" id="IPR001940">
    <property type="entry name" value="Peptidase_S1C"/>
</dbReference>
<dbReference type="Proteomes" id="UP000019151">
    <property type="component" value="Chromosome"/>
</dbReference>
<dbReference type="SUPFAM" id="SSF50494">
    <property type="entry name" value="Trypsin-like serine proteases"/>
    <property type="match status" value="1"/>
</dbReference>
<dbReference type="InterPro" id="IPR009003">
    <property type="entry name" value="Peptidase_S1_PA"/>
</dbReference>
<gene>
    <name evidence="4" type="ORF">J421_1455</name>
</gene>
<dbReference type="GO" id="GO:0006508">
    <property type="term" value="P:proteolysis"/>
    <property type="evidence" value="ECO:0007669"/>
    <property type="project" value="UniProtKB-KW"/>
</dbReference>
<dbReference type="SUPFAM" id="SSF50156">
    <property type="entry name" value="PDZ domain-like"/>
    <property type="match status" value="1"/>
</dbReference>
<proteinExistence type="predicted"/>
<dbReference type="Gene3D" id="2.40.10.120">
    <property type="match status" value="1"/>
</dbReference>
<dbReference type="CDD" id="cd06779">
    <property type="entry name" value="cpPDZ_Deg_HtrA-like"/>
    <property type="match status" value="1"/>
</dbReference>
<evidence type="ECO:0000313" key="5">
    <source>
        <dbReference type="Proteomes" id="UP000019151"/>
    </source>
</evidence>
<dbReference type="STRING" id="861299.J421_1455"/>
<keyword evidence="5" id="KW-1185">Reference proteome</keyword>
<dbReference type="RefSeq" id="WP_025410510.1">
    <property type="nucleotide sequence ID" value="NZ_CP007128.1"/>
</dbReference>
<dbReference type="Pfam" id="PF13180">
    <property type="entry name" value="PDZ_2"/>
    <property type="match status" value="1"/>
</dbReference>
<reference evidence="4 5" key="1">
    <citation type="journal article" date="2014" name="Genome Announc.">
        <title>Genome Sequence and Methylome of Soil Bacterium Gemmatirosa kalamazoonensis KBS708T, a Member of the Rarely Cultivated Gemmatimonadetes Phylum.</title>
        <authorList>
            <person name="Debruyn J.M."/>
            <person name="Radosevich M."/>
            <person name="Wommack K.E."/>
            <person name="Polson S.W."/>
            <person name="Hauser L.J."/>
            <person name="Fawaz M.N."/>
            <person name="Korlach J."/>
            <person name="Tsai Y.C."/>
        </authorList>
    </citation>
    <scope>NUCLEOTIDE SEQUENCE [LARGE SCALE GENOMIC DNA]</scope>
    <source>
        <strain evidence="4 5">KBS708</strain>
    </source>
</reference>